<dbReference type="PANTHER" id="PTHR42085:SF7">
    <property type="entry name" value="F-BOX DOMAIN-CONTAINING PROTEIN"/>
    <property type="match status" value="1"/>
</dbReference>
<gene>
    <name evidence="1" type="ORF">LTR97_003539</name>
</gene>
<dbReference type="PANTHER" id="PTHR42085">
    <property type="entry name" value="F-BOX DOMAIN-CONTAINING PROTEIN"/>
    <property type="match status" value="1"/>
</dbReference>
<protein>
    <submittedName>
        <fullName evidence="1">Uncharacterized protein</fullName>
    </submittedName>
</protein>
<sequence>MQHHEYTILEYHTRVPIMADPAASTVSAKPTFLTLVPELRNQIYELVVINPKPFRILTKLYPPSKEESAANYAPVGVLRVNHQIRNEVLAMYYGGNTFRSYYWAETQDWLRRLPGTTLPMLKSLRPATSYDHIGPQREQTLALASVFVVEHGKGLLAKSAVFVRVKEQVPQDKDRDDQTWAWVSADQKLCFQGSTGYFKDHLSLDLRSGNTAAASMSAGE</sequence>
<accession>A0AAN7VU95</accession>
<name>A0AAN7VU95_9PEZI</name>
<dbReference type="Proteomes" id="UP001310594">
    <property type="component" value="Unassembled WGS sequence"/>
</dbReference>
<comment type="caution">
    <text evidence="1">The sequence shown here is derived from an EMBL/GenBank/DDBJ whole genome shotgun (WGS) entry which is preliminary data.</text>
</comment>
<proteinExistence type="predicted"/>
<dbReference type="AlphaFoldDB" id="A0AAN7VU95"/>
<dbReference type="EMBL" id="JAVRQU010000005">
    <property type="protein sequence ID" value="KAK5702594.1"/>
    <property type="molecule type" value="Genomic_DNA"/>
</dbReference>
<evidence type="ECO:0000313" key="2">
    <source>
        <dbReference type="Proteomes" id="UP001310594"/>
    </source>
</evidence>
<organism evidence="1 2">
    <name type="scientific">Elasticomyces elasticus</name>
    <dbReference type="NCBI Taxonomy" id="574655"/>
    <lineage>
        <taxon>Eukaryota</taxon>
        <taxon>Fungi</taxon>
        <taxon>Dikarya</taxon>
        <taxon>Ascomycota</taxon>
        <taxon>Pezizomycotina</taxon>
        <taxon>Dothideomycetes</taxon>
        <taxon>Dothideomycetidae</taxon>
        <taxon>Mycosphaerellales</taxon>
        <taxon>Teratosphaeriaceae</taxon>
        <taxon>Elasticomyces</taxon>
    </lineage>
</organism>
<dbReference type="InterPro" id="IPR038883">
    <property type="entry name" value="AN11006-like"/>
</dbReference>
<reference evidence="1" key="1">
    <citation type="submission" date="2023-08" db="EMBL/GenBank/DDBJ databases">
        <title>Black Yeasts Isolated from many extreme environments.</title>
        <authorList>
            <person name="Coleine C."/>
            <person name="Stajich J.E."/>
            <person name="Selbmann L."/>
        </authorList>
    </citation>
    <scope>NUCLEOTIDE SEQUENCE</scope>
    <source>
        <strain evidence="1">CCFEE 5810</strain>
    </source>
</reference>
<evidence type="ECO:0000313" key="1">
    <source>
        <dbReference type="EMBL" id="KAK5702594.1"/>
    </source>
</evidence>